<reference evidence="1 2" key="1">
    <citation type="submission" date="2016-11" db="EMBL/GenBank/DDBJ databases">
        <authorList>
            <person name="Jaros S."/>
            <person name="Januszkiewicz K."/>
            <person name="Wedrychowicz H."/>
        </authorList>
    </citation>
    <scope>NUCLEOTIDE SEQUENCE [LARGE SCALE GENOMIC DNA]</scope>
    <source>
        <strain evidence="1 2">DSM 26897</strain>
    </source>
</reference>
<dbReference type="STRING" id="1302690.BUE76_07620"/>
<name>A0A1M5CER3_9BACT</name>
<dbReference type="AlphaFoldDB" id="A0A1M5CER3"/>
<dbReference type="OrthoDB" id="9896569at2"/>
<evidence type="ECO:0000313" key="1">
    <source>
        <dbReference type="EMBL" id="SHF52912.1"/>
    </source>
</evidence>
<sequence>MKDYYVAQVQVIIDGKESVTIPISGQGFNPNMVKSSAERKARETYEGNTFASVILSKEDYDLEEFKQITGGNPPWLGGDRLQPGK</sequence>
<keyword evidence="2" id="KW-1185">Reference proteome</keyword>
<gene>
    <name evidence="1" type="ORF">SAMN05444008_10927</name>
</gene>
<dbReference type="RefSeq" id="WP_073043682.1">
    <property type="nucleotide sequence ID" value="NZ_FQUO01000009.1"/>
</dbReference>
<protein>
    <submittedName>
        <fullName evidence="1">Uncharacterized protein</fullName>
    </submittedName>
</protein>
<proteinExistence type="predicted"/>
<dbReference type="Proteomes" id="UP000184368">
    <property type="component" value="Unassembled WGS sequence"/>
</dbReference>
<evidence type="ECO:0000313" key="2">
    <source>
        <dbReference type="Proteomes" id="UP000184368"/>
    </source>
</evidence>
<organism evidence="1 2">
    <name type="scientific">Cnuella takakiae</name>
    <dbReference type="NCBI Taxonomy" id="1302690"/>
    <lineage>
        <taxon>Bacteria</taxon>
        <taxon>Pseudomonadati</taxon>
        <taxon>Bacteroidota</taxon>
        <taxon>Chitinophagia</taxon>
        <taxon>Chitinophagales</taxon>
        <taxon>Chitinophagaceae</taxon>
        <taxon>Cnuella</taxon>
    </lineage>
</organism>
<dbReference type="EMBL" id="FQUO01000009">
    <property type="protein sequence ID" value="SHF52912.1"/>
    <property type="molecule type" value="Genomic_DNA"/>
</dbReference>
<accession>A0A1M5CER3</accession>